<dbReference type="PROSITE" id="PS50893">
    <property type="entry name" value="ABC_TRANSPORTER_2"/>
    <property type="match status" value="1"/>
</dbReference>
<evidence type="ECO:0000256" key="3">
    <source>
        <dbReference type="ARBA" id="ARBA00022741"/>
    </source>
</evidence>
<evidence type="ECO:0000313" key="6">
    <source>
        <dbReference type="EMBL" id="VAW35670.1"/>
    </source>
</evidence>
<evidence type="ECO:0000256" key="2">
    <source>
        <dbReference type="ARBA" id="ARBA00022448"/>
    </source>
</evidence>
<gene>
    <name evidence="6" type="ORF">MNBD_DELTA04-752</name>
</gene>
<dbReference type="PANTHER" id="PTHR43335:SF4">
    <property type="entry name" value="ABC TRANSPORTER, ATP-BINDING PROTEIN"/>
    <property type="match status" value="1"/>
</dbReference>
<keyword evidence="4 6" id="KW-0067">ATP-binding</keyword>
<dbReference type="InterPro" id="IPR027417">
    <property type="entry name" value="P-loop_NTPase"/>
</dbReference>
<evidence type="ECO:0000256" key="4">
    <source>
        <dbReference type="ARBA" id="ARBA00022840"/>
    </source>
</evidence>
<proteinExistence type="inferred from homology"/>
<dbReference type="InterPro" id="IPR003439">
    <property type="entry name" value="ABC_transporter-like_ATP-bd"/>
</dbReference>
<dbReference type="AlphaFoldDB" id="A0A3B0V452"/>
<dbReference type="SMART" id="SM00382">
    <property type="entry name" value="AAA"/>
    <property type="match status" value="1"/>
</dbReference>
<dbReference type="GO" id="GO:0016887">
    <property type="term" value="F:ATP hydrolysis activity"/>
    <property type="evidence" value="ECO:0007669"/>
    <property type="project" value="InterPro"/>
</dbReference>
<accession>A0A3B0V452</accession>
<reference evidence="6" key="1">
    <citation type="submission" date="2018-06" db="EMBL/GenBank/DDBJ databases">
        <authorList>
            <person name="Zhirakovskaya E."/>
        </authorList>
    </citation>
    <scope>NUCLEOTIDE SEQUENCE</scope>
</reference>
<dbReference type="GO" id="GO:0005524">
    <property type="term" value="F:ATP binding"/>
    <property type="evidence" value="ECO:0007669"/>
    <property type="project" value="UniProtKB-KW"/>
</dbReference>
<dbReference type="InterPro" id="IPR003593">
    <property type="entry name" value="AAA+_ATPase"/>
</dbReference>
<organism evidence="6">
    <name type="scientific">hydrothermal vent metagenome</name>
    <dbReference type="NCBI Taxonomy" id="652676"/>
    <lineage>
        <taxon>unclassified sequences</taxon>
        <taxon>metagenomes</taxon>
        <taxon>ecological metagenomes</taxon>
    </lineage>
</organism>
<dbReference type="Gene3D" id="3.40.50.300">
    <property type="entry name" value="P-loop containing nucleotide triphosphate hydrolases"/>
    <property type="match status" value="1"/>
</dbReference>
<protein>
    <submittedName>
        <fullName evidence="6">Gliding motility-associated ABC transporter ATP-binding protein GldA</fullName>
    </submittedName>
</protein>
<dbReference type="EMBL" id="UOEY01000020">
    <property type="protein sequence ID" value="VAW35670.1"/>
    <property type="molecule type" value="Genomic_DNA"/>
</dbReference>
<dbReference type="CDD" id="cd03230">
    <property type="entry name" value="ABC_DR_subfamily_A"/>
    <property type="match status" value="1"/>
</dbReference>
<comment type="similarity">
    <text evidence="1">Belongs to the ABC transporter superfamily.</text>
</comment>
<name>A0A3B0V452_9ZZZZ</name>
<feature type="domain" description="ABC transporter" evidence="5">
    <location>
        <begin position="2"/>
        <end position="231"/>
    </location>
</feature>
<dbReference type="Pfam" id="PF00005">
    <property type="entry name" value="ABC_tran"/>
    <property type="match status" value="1"/>
</dbReference>
<dbReference type="SUPFAM" id="SSF52540">
    <property type="entry name" value="P-loop containing nucleoside triphosphate hydrolases"/>
    <property type="match status" value="1"/>
</dbReference>
<keyword evidence="3" id="KW-0547">Nucleotide-binding</keyword>
<evidence type="ECO:0000256" key="1">
    <source>
        <dbReference type="ARBA" id="ARBA00005417"/>
    </source>
</evidence>
<keyword evidence="2" id="KW-0813">Transport</keyword>
<sequence>MIEARELSKTYDDVEALRQVSFKIKSGEVIGLLGPNGAGKTTLMKILTGFIHPSSGTALIGGLDVLKETAKVQEIIGYLPENSPVYPELTVQSYLKMIAELRNIPPAEQRGYISEAVYAAGLADRLTTPIGSLSKGYRQRVGLAQAILHKPKLLILDEPTNGLDPTQIIEVRRLIKKLSRESTVLLSTHILSEVEATCSRAIIIIRGELKADALLSEMESTNQARISFTTSDRQTSIIRQLQGLPGVKHVEIVADPKNPLTLSVKSQADDICPRIFTLAKDNDWPLCELRRETRTLEAVFNELIAADG</sequence>
<evidence type="ECO:0000259" key="5">
    <source>
        <dbReference type="PROSITE" id="PS50893"/>
    </source>
</evidence>
<dbReference type="PANTHER" id="PTHR43335">
    <property type="entry name" value="ABC TRANSPORTER, ATP-BINDING PROTEIN"/>
    <property type="match status" value="1"/>
</dbReference>